<feature type="compositionally biased region" description="Low complexity" evidence="7">
    <location>
        <begin position="162"/>
        <end position="184"/>
    </location>
</feature>
<keyword evidence="9" id="KW-1185">Reference proteome</keyword>
<proteinExistence type="inferred from homology"/>
<sequence>MAYLSDVDLATLHKSRLEERVQYRLSSPWTRDSELNHRDRSSAASAMFGDRATANCTQSQSASSGGRSTNNTIAATGHRTASDIVNNNTTVRAMEEESAVMASQVLERTLQPSSARGSYSDQKSSWMDQAQPDHHQRSGAVSMVHQQQHALNGHVIRPRIRSSNSMSSSSTTGSCSSSSTPSYLQHHHQHHHLHHQGSGSNASSSIKHVEWSDDDHLHDDGYFSSDTRRRRSGTWPRTRSLNAPSPFQQFGPCGRIMKNSAMVMQIQDPASQRLTWYKPPLAVLVIKKVRDSKVLQPFVELVEWLIHEKHMVVWVEAAILDDALLTGDKRFTKLQDKLITFKDGRDDLTDKIDFIICLGGDGTLLYASLLFQKSVPPVMAFHLGSLGFLTPFQFDNFQEQVTNVLEGHAALTLRSRLRCIIVRKDKTEQEISTFKSSQDPSTNILVLNEVVIDRGLSSYLSNIDLFLDGKHITSVQGDGLIVSTPTGSTAYSAAAGASMIHPSVPAILVTPICPHSLSFRPIVLPAGVELKIAISPDSRNSSWVSFDGRNRQELLHGDSLHVTTSIYPVPSICAQDQIADWFDSLAECLHWNVRKRQKCLDELSDLTGSGTEDSAIEDIVRGMENLEN</sequence>
<dbReference type="GO" id="GO:0019674">
    <property type="term" value="P:NAD+ metabolic process"/>
    <property type="evidence" value="ECO:0007669"/>
    <property type="project" value="InterPro"/>
</dbReference>
<dbReference type="GO" id="GO:0006741">
    <property type="term" value="P:NADP+ biosynthetic process"/>
    <property type="evidence" value="ECO:0007669"/>
    <property type="project" value="InterPro"/>
</dbReference>
<accession>A0AAG5DMH8</accession>
<dbReference type="PANTHER" id="PTHR20275:SF0">
    <property type="entry name" value="NAD KINASE"/>
    <property type="match status" value="1"/>
</dbReference>
<evidence type="ECO:0000256" key="3">
    <source>
        <dbReference type="ARBA" id="ARBA00022679"/>
    </source>
</evidence>
<evidence type="ECO:0000256" key="4">
    <source>
        <dbReference type="ARBA" id="ARBA00022777"/>
    </source>
</evidence>
<dbReference type="Pfam" id="PF01513">
    <property type="entry name" value="NAD_kinase"/>
    <property type="match status" value="1"/>
</dbReference>
<keyword evidence="6" id="KW-0520">NAD</keyword>
<dbReference type="EC" id="2.7.1.23" evidence="2"/>
<keyword evidence="5" id="KW-0521">NADP</keyword>
<feature type="compositionally biased region" description="Basic residues" evidence="7">
    <location>
        <begin position="185"/>
        <end position="195"/>
    </location>
</feature>
<dbReference type="EnsemblMetazoa" id="ENSAATROPT013169">
    <property type="protein sequence ID" value="ENSAATROPP011969"/>
    <property type="gene ID" value="ENSAATROPG010711"/>
</dbReference>
<evidence type="ECO:0000256" key="6">
    <source>
        <dbReference type="ARBA" id="ARBA00023027"/>
    </source>
</evidence>
<evidence type="ECO:0000256" key="7">
    <source>
        <dbReference type="SAM" id="MobiDB-lite"/>
    </source>
</evidence>
<feature type="region of interest" description="Disordered" evidence="7">
    <location>
        <begin position="107"/>
        <end position="206"/>
    </location>
</feature>
<dbReference type="SUPFAM" id="SSF111331">
    <property type="entry name" value="NAD kinase/diacylglycerol kinase-like"/>
    <property type="match status" value="1"/>
</dbReference>
<organism evidence="8 9">
    <name type="scientific">Anopheles atroparvus</name>
    <name type="common">European mosquito</name>
    <dbReference type="NCBI Taxonomy" id="41427"/>
    <lineage>
        <taxon>Eukaryota</taxon>
        <taxon>Metazoa</taxon>
        <taxon>Ecdysozoa</taxon>
        <taxon>Arthropoda</taxon>
        <taxon>Hexapoda</taxon>
        <taxon>Insecta</taxon>
        <taxon>Pterygota</taxon>
        <taxon>Neoptera</taxon>
        <taxon>Endopterygota</taxon>
        <taxon>Diptera</taxon>
        <taxon>Nematocera</taxon>
        <taxon>Culicoidea</taxon>
        <taxon>Culicidae</taxon>
        <taxon>Anophelinae</taxon>
        <taxon>Anopheles</taxon>
    </lineage>
</organism>
<dbReference type="AlphaFoldDB" id="A0AAG5DMH8"/>
<dbReference type="Proteomes" id="UP000075880">
    <property type="component" value="Unassembled WGS sequence"/>
</dbReference>
<keyword evidence="3" id="KW-0808">Transferase</keyword>
<dbReference type="PANTHER" id="PTHR20275">
    <property type="entry name" value="NAD KINASE"/>
    <property type="match status" value="1"/>
</dbReference>
<name>A0AAG5DMH8_ANOAO</name>
<feature type="compositionally biased region" description="Polar residues" evidence="7">
    <location>
        <begin position="54"/>
        <end position="74"/>
    </location>
</feature>
<feature type="region of interest" description="Disordered" evidence="7">
    <location>
        <begin position="47"/>
        <end position="74"/>
    </location>
</feature>
<dbReference type="InterPro" id="IPR002504">
    <property type="entry name" value="NADK"/>
</dbReference>
<dbReference type="HAMAP" id="MF_00361">
    <property type="entry name" value="NAD_kinase"/>
    <property type="match status" value="1"/>
</dbReference>
<evidence type="ECO:0000313" key="8">
    <source>
        <dbReference type="EnsemblMetazoa" id="ENSAATROPP011969"/>
    </source>
</evidence>
<dbReference type="FunFam" id="3.40.50.10330:FF:000013">
    <property type="entry name" value="NAD kinase isoform X1"/>
    <property type="match status" value="1"/>
</dbReference>
<feature type="region of interest" description="Disordered" evidence="7">
    <location>
        <begin position="220"/>
        <end position="246"/>
    </location>
</feature>
<feature type="compositionally biased region" description="Polar residues" evidence="7">
    <location>
        <begin position="110"/>
        <end position="128"/>
    </location>
</feature>
<dbReference type="FunFam" id="2.60.200.30:FF:000003">
    <property type="entry name" value="NAD kinase b"/>
    <property type="match status" value="1"/>
</dbReference>
<dbReference type="Pfam" id="PF20143">
    <property type="entry name" value="NAD_kinase_C"/>
    <property type="match status" value="1"/>
</dbReference>
<dbReference type="Gene3D" id="3.40.50.10330">
    <property type="entry name" value="Probable inorganic polyphosphate/atp-NAD kinase, domain 1"/>
    <property type="match status" value="1"/>
</dbReference>
<dbReference type="InterPro" id="IPR016064">
    <property type="entry name" value="NAD/diacylglycerol_kinase_sf"/>
</dbReference>
<evidence type="ECO:0000313" key="9">
    <source>
        <dbReference type="Proteomes" id="UP000075880"/>
    </source>
</evidence>
<dbReference type="Gene3D" id="2.60.200.30">
    <property type="entry name" value="Probable inorganic polyphosphate/atp-NAD kinase, domain 2"/>
    <property type="match status" value="1"/>
</dbReference>
<dbReference type="InterPro" id="IPR017438">
    <property type="entry name" value="ATP-NAD_kinase_N"/>
</dbReference>
<reference evidence="8" key="1">
    <citation type="submission" date="2024-04" db="UniProtKB">
        <authorList>
            <consortium name="EnsemblMetazoa"/>
        </authorList>
    </citation>
    <scope>IDENTIFICATION</scope>
    <source>
        <strain evidence="8">EBRO</strain>
    </source>
</reference>
<protein>
    <recommendedName>
        <fullName evidence="2">NAD(+) kinase</fullName>
        <ecNumber evidence="2">2.7.1.23</ecNumber>
    </recommendedName>
</protein>
<dbReference type="GO" id="GO:0003951">
    <property type="term" value="F:NAD+ kinase activity"/>
    <property type="evidence" value="ECO:0007669"/>
    <property type="project" value="UniProtKB-EC"/>
</dbReference>
<evidence type="ECO:0000256" key="2">
    <source>
        <dbReference type="ARBA" id="ARBA00012120"/>
    </source>
</evidence>
<comment type="similarity">
    <text evidence="1">Belongs to the NAD kinase family.</text>
</comment>
<dbReference type="InterPro" id="IPR017437">
    <property type="entry name" value="ATP-NAD_kinase_PpnK-typ_C"/>
</dbReference>
<feature type="compositionally biased region" description="Polar residues" evidence="7">
    <location>
        <begin position="197"/>
        <end position="206"/>
    </location>
</feature>
<keyword evidence="4" id="KW-0418">Kinase</keyword>
<evidence type="ECO:0000256" key="5">
    <source>
        <dbReference type="ARBA" id="ARBA00022857"/>
    </source>
</evidence>
<evidence type="ECO:0000256" key="1">
    <source>
        <dbReference type="ARBA" id="ARBA00010995"/>
    </source>
</evidence>